<evidence type="ECO:0000313" key="5">
    <source>
        <dbReference type="Proteomes" id="UP000294192"/>
    </source>
</evidence>
<dbReference type="InterPro" id="IPR000119">
    <property type="entry name" value="Hist_DNA-bd"/>
</dbReference>
<dbReference type="OrthoDB" id="9799835at2"/>
<evidence type="ECO:0000313" key="4">
    <source>
        <dbReference type="EMBL" id="TCG12002.1"/>
    </source>
</evidence>
<dbReference type="SUPFAM" id="SSF47729">
    <property type="entry name" value="IHF-like DNA-binding proteins"/>
    <property type="match status" value="1"/>
</dbReference>
<dbReference type="AlphaFoldDB" id="A0A4R0XN62"/>
<reference evidence="4 5" key="1">
    <citation type="submission" date="2018-02" db="EMBL/GenBank/DDBJ databases">
        <title>Mycoplasma marinum and Mycoplasma todarodis sp. nov., moderately halophilic and psychrotolerant mycoplasmas isolated from cephalopods.</title>
        <authorList>
            <person name="Viver T."/>
        </authorList>
    </citation>
    <scope>NUCLEOTIDE SEQUENCE [LARGE SCALE GENOMIC DNA]</scope>
    <source>
        <strain evidence="4 5">PE</strain>
    </source>
</reference>
<keyword evidence="5" id="KW-1185">Reference proteome</keyword>
<name>A0A4R0XN62_9MOLU</name>
<dbReference type="SMART" id="SM00411">
    <property type="entry name" value="BHL"/>
    <property type="match status" value="1"/>
</dbReference>
<comment type="caution">
    <text evidence="4">The sequence shown here is derived from an EMBL/GenBank/DDBJ whole genome shotgun (WGS) entry which is preliminary data.</text>
</comment>
<dbReference type="PANTHER" id="PTHR33175">
    <property type="entry name" value="DNA-BINDING PROTEIN HU"/>
    <property type="match status" value="1"/>
</dbReference>
<dbReference type="GO" id="GO:0030527">
    <property type="term" value="F:structural constituent of chromatin"/>
    <property type="evidence" value="ECO:0007669"/>
    <property type="project" value="InterPro"/>
</dbReference>
<protein>
    <submittedName>
        <fullName evidence="4">DNA-binding protein HU</fullName>
    </submittedName>
</protein>
<evidence type="ECO:0000256" key="2">
    <source>
        <dbReference type="ARBA" id="ARBA00023125"/>
    </source>
</evidence>
<dbReference type="CDD" id="cd13831">
    <property type="entry name" value="HU"/>
    <property type="match status" value="1"/>
</dbReference>
<sequence>MNKAELIEEISRKSNLTKADAERALNSLIETITSSVNEGVKVTVAGLGTFERVSRAARVGINPQTKEKIQIAAKNAPKFKPAKVFKELVA</sequence>
<dbReference type="Pfam" id="PF00216">
    <property type="entry name" value="Bac_DNA_binding"/>
    <property type="match status" value="1"/>
</dbReference>
<accession>A0A4R0XN62</accession>
<keyword evidence="2 4" id="KW-0238">DNA-binding</keyword>
<keyword evidence="1" id="KW-0226">DNA condensation</keyword>
<dbReference type="RefSeq" id="WP_131598207.1">
    <property type="nucleotide sequence ID" value="NZ_CBDBYK010000003.1"/>
</dbReference>
<dbReference type="InterPro" id="IPR010992">
    <property type="entry name" value="IHF-like_DNA-bd_dom_sf"/>
</dbReference>
<dbReference type="PANTHER" id="PTHR33175:SF3">
    <property type="entry name" value="DNA-BINDING PROTEIN HU-BETA"/>
    <property type="match status" value="1"/>
</dbReference>
<dbReference type="Proteomes" id="UP000294192">
    <property type="component" value="Unassembled WGS sequence"/>
</dbReference>
<evidence type="ECO:0000256" key="3">
    <source>
        <dbReference type="RuleBase" id="RU003939"/>
    </source>
</evidence>
<dbReference type="Gene3D" id="4.10.520.10">
    <property type="entry name" value="IHF-like DNA-binding proteins"/>
    <property type="match status" value="1"/>
</dbReference>
<dbReference type="GO" id="GO:0003677">
    <property type="term" value="F:DNA binding"/>
    <property type="evidence" value="ECO:0007669"/>
    <property type="project" value="UniProtKB-KW"/>
</dbReference>
<organism evidence="4 5">
    <name type="scientific">Mycoplasma marinum</name>
    <dbReference type="NCBI Taxonomy" id="1937190"/>
    <lineage>
        <taxon>Bacteria</taxon>
        <taxon>Bacillati</taxon>
        <taxon>Mycoplasmatota</taxon>
        <taxon>Mollicutes</taxon>
        <taxon>Mycoplasmataceae</taxon>
        <taxon>Mycoplasma</taxon>
    </lineage>
</organism>
<dbReference type="EMBL" id="PSZO01000001">
    <property type="protein sequence ID" value="TCG12002.1"/>
    <property type="molecule type" value="Genomic_DNA"/>
</dbReference>
<dbReference type="GO" id="GO:0030261">
    <property type="term" value="P:chromosome condensation"/>
    <property type="evidence" value="ECO:0007669"/>
    <property type="project" value="UniProtKB-KW"/>
</dbReference>
<gene>
    <name evidence="4" type="ORF">C4B24_00110</name>
</gene>
<comment type="similarity">
    <text evidence="3">Belongs to the bacterial histone-like protein family.</text>
</comment>
<evidence type="ECO:0000256" key="1">
    <source>
        <dbReference type="ARBA" id="ARBA00023067"/>
    </source>
</evidence>
<dbReference type="PRINTS" id="PR01727">
    <property type="entry name" value="DNABINDINGHU"/>
</dbReference>
<proteinExistence type="inferred from homology"/>